<evidence type="ECO:0000256" key="7">
    <source>
        <dbReference type="SAM" id="Phobius"/>
    </source>
</evidence>
<dbReference type="InterPro" id="IPR046342">
    <property type="entry name" value="CBS_dom_sf"/>
</dbReference>
<evidence type="ECO:0000256" key="6">
    <source>
        <dbReference type="PROSITE-ProRule" id="PRU00703"/>
    </source>
</evidence>
<evidence type="ECO:0000313" key="10">
    <source>
        <dbReference type="Proteomes" id="UP000789706"/>
    </source>
</evidence>
<evidence type="ECO:0000313" key="9">
    <source>
        <dbReference type="EMBL" id="CAG8486974.1"/>
    </source>
</evidence>
<feature type="domain" description="CBS" evidence="8">
    <location>
        <begin position="178"/>
        <end position="235"/>
    </location>
</feature>
<keyword evidence="3 7" id="KW-0812">Transmembrane</keyword>
<proteinExistence type="inferred from homology"/>
<dbReference type="Proteomes" id="UP000789706">
    <property type="component" value="Unassembled WGS sequence"/>
</dbReference>
<comment type="caution">
    <text evidence="9">The sequence shown here is derived from an EMBL/GenBank/DDBJ whole genome shotgun (WGS) entry which is preliminary data.</text>
</comment>
<feature type="transmembrane region" description="Helical" evidence="7">
    <location>
        <begin position="478"/>
        <end position="502"/>
    </location>
</feature>
<dbReference type="SMART" id="SM00116">
    <property type="entry name" value="CBS"/>
    <property type="match status" value="4"/>
</dbReference>
<evidence type="ECO:0000256" key="5">
    <source>
        <dbReference type="ARBA" id="ARBA00023136"/>
    </source>
</evidence>
<feature type="domain" description="CBS" evidence="8">
    <location>
        <begin position="91"/>
        <end position="151"/>
    </location>
</feature>
<accession>A0A9N8ZBU0</accession>
<comment type="subcellular location">
    <subcellularLocation>
        <location evidence="1">Membrane</location>
        <topology evidence="1">Multi-pass membrane protein</topology>
    </subcellularLocation>
</comment>
<evidence type="ECO:0000256" key="1">
    <source>
        <dbReference type="ARBA" id="ARBA00004141"/>
    </source>
</evidence>
<dbReference type="Pfam" id="PF03649">
    <property type="entry name" value="UPF0014"/>
    <property type="match status" value="1"/>
</dbReference>
<keyword evidence="10" id="KW-1185">Reference proteome</keyword>
<comment type="similarity">
    <text evidence="2">Belongs to the UPF0014 family.</text>
</comment>
<dbReference type="PANTHER" id="PTHR30028:SF0">
    <property type="entry name" value="PROTEIN ALUMINUM SENSITIVE 3"/>
    <property type="match status" value="1"/>
</dbReference>
<dbReference type="PROSITE" id="PS51371">
    <property type="entry name" value="CBS"/>
    <property type="match status" value="2"/>
</dbReference>
<reference evidence="9" key="1">
    <citation type="submission" date="2021-06" db="EMBL/GenBank/DDBJ databases">
        <authorList>
            <person name="Kallberg Y."/>
            <person name="Tangrot J."/>
            <person name="Rosling A."/>
        </authorList>
    </citation>
    <scope>NUCLEOTIDE SEQUENCE</scope>
    <source>
        <strain evidence="9">AZ414A</strain>
    </source>
</reference>
<dbReference type="SUPFAM" id="SSF54631">
    <property type="entry name" value="CBS-domain pair"/>
    <property type="match status" value="2"/>
</dbReference>
<protein>
    <submittedName>
        <fullName evidence="9">2230_t:CDS:1</fullName>
    </submittedName>
</protein>
<keyword evidence="5 7" id="KW-0472">Membrane</keyword>
<gene>
    <name evidence="9" type="ORF">DEBURN_LOCUS3966</name>
</gene>
<organism evidence="9 10">
    <name type="scientific">Diversispora eburnea</name>
    <dbReference type="NCBI Taxonomy" id="1213867"/>
    <lineage>
        <taxon>Eukaryota</taxon>
        <taxon>Fungi</taxon>
        <taxon>Fungi incertae sedis</taxon>
        <taxon>Mucoromycota</taxon>
        <taxon>Glomeromycotina</taxon>
        <taxon>Glomeromycetes</taxon>
        <taxon>Diversisporales</taxon>
        <taxon>Diversisporaceae</taxon>
        <taxon>Diversispora</taxon>
    </lineage>
</organism>
<dbReference type="Gene3D" id="3.10.580.10">
    <property type="entry name" value="CBS-domain"/>
    <property type="match status" value="3"/>
</dbReference>
<keyword evidence="6" id="KW-0129">CBS domain</keyword>
<evidence type="ECO:0000256" key="4">
    <source>
        <dbReference type="ARBA" id="ARBA00022989"/>
    </source>
</evidence>
<feature type="transmembrane region" description="Helical" evidence="7">
    <location>
        <begin position="411"/>
        <end position="432"/>
    </location>
</feature>
<dbReference type="InterPro" id="IPR005226">
    <property type="entry name" value="UPF0014_fam"/>
</dbReference>
<dbReference type="AlphaFoldDB" id="A0A9N8ZBU0"/>
<evidence type="ECO:0000259" key="8">
    <source>
        <dbReference type="PROSITE" id="PS51371"/>
    </source>
</evidence>
<evidence type="ECO:0000256" key="2">
    <source>
        <dbReference type="ARBA" id="ARBA00005268"/>
    </source>
</evidence>
<name>A0A9N8ZBU0_9GLOM</name>
<dbReference type="EMBL" id="CAJVPK010000275">
    <property type="protein sequence ID" value="CAG8486974.1"/>
    <property type="molecule type" value="Genomic_DNA"/>
</dbReference>
<dbReference type="CDD" id="cd02205">
    <property type="entry name" value="CBS_pair_SF"/>
    <property type="match status" value="3"/>
</dbReference>
<dbReference type="GO" id="GO:0005886">
    <property type="term" value="C:plasma membrane"/>
    <property type="evidence" value="ECO:0007669"/>
    <property type="project" value="TreeGrafter"/>
</dbReference>
<dbReference type="InterPro" id="IPR000644">
    <property type="entry name" value="CBS_dom"/>
</dbReference>
<dbReference type="OrthoDB" id="449052at2759"/>
<dbReference type="PANTHER" id="PTHR30028">
    <property type="entry name" value="UPF0014 INNER MEMBRANE PROTEIN YBBM-RELATED"/>
    <property type="match status" value="1"/>
</dbReference>
<keyword evidence="4 7" id="KW-1133">Transmembrane helix</keyword>
<sequence>MDTCELRLLGIWEVKCRSFLPELEKPFSLLIVQSCHTNKLQFQSNYFHFMDPITGLPSSRRSTISESDIHREGLTTETHDWTLIKVIDLVGDQNVIVIDGNTPIEEACDILIKNNISSAPVYDPTVKSYIGMFDWSDVMSYLLIVLKKKNVIEQQQKSDEELTSEFNDLLKLAMQCQPVPNPFYSVIPETSLLHVVKLFGSGIHRVAVVDADGALKGILTQSRVVTYFYENVTKFPSIEQLFPKTVNHVISTQAESFVLDALTMMNKNGLSSIAVVDVDSTLIGNLSMTDVKDRYPVFDVRPSSTLGYTIAKLTAHRVWVVNERMHCIGVVSLTDILSVFARSENVEISDKPENVPLHWSNVGVASSFILINGIISFWLDLRLEKSLFISSIRCLVQLTIMGLILEDVFKARHPLIVMIMIFVLIFLAANEVSFNKSRRRHSGMFFSVLVSLSLSTLIIGIIGSRFALSQVPFWEPQVFIPTMGMLLGNCMSAVAVGNSYALGQFSEQRENIEMYLAFGASRWEAGRPVAVEAIRLAMLPTINAMR</sequence>
<feature type="transmembrane region" description="Helical" evidence="7">
    <location>
        <begin position="444"/>
        <end position="466"/>
    </location>
</feature>
<feature type="transmembrane region" description="Helical" evidence="7">
    <location>
        <begin position="359"/>
        <end position="379"/>
    </location>
</feature>
<evidence type="ECO:0000256" key="3">
    <source>
        <dbReference type="ARBA" id="ARBA00022692"/>
    </source>
</evidence>
<feature type="transmembrane region" description="Helical" evidence="7">
    <location>
        <begin position="386"/>
        <end position="405"/>
    </location>
</feature>
<dbReference type="Pfam" id="PF00571">
    <property type="entry name" value="CBS"/>
    <property type="match status" value="4"/>
</dbReference>